<accession>A0A6C0IKR8</accession>
<feature type="region of interest" description="Disordered" evidence="1">
    <location>
        <begin position="99"/>
        <end position="132"/>
    </location>
</feature>
<organism evidence="2">
    <name type="scientific">viral metagenome</name>
    <dbReference type="NCBI Taxonomy" id="1070528"/>
    <lineage>
        <taxon>unclassified sequences</taxon>
        <taxon>metagenomes</taxon>
        <taxon>organismal metagenomes</taxon>
    </lineage>
</organism>
<dbReference type="AlphaFoldDB" id="A0A6C0IKR8"/>
<sequence length="167" mass="19266">MPSKKTKSTRKQYIKQKVKEANDAINEGLRKSSGIINELESEKSHLEKVITDLNSQYVSTKKKIFRFGKDKQMNTLKRKIEQRETELDTLNSDIKNVTKELKPYIRKRKSVPKSKSNSTSKSSSSKSTRRVKFKSNKIVEFDKSDPVDSLLINKNKTVKNKTVKNSK</sequence>
<name>A0A6C0IKR8_9ZZZZ</name>
<feature type="compositionally biased region" description="Low complexity" evidence="1">
    <location>
        <begin position="113"/>
        <end position="126"/>
    </location>
</feature>
<evidence type="ECO:0000256" key="1">
    <source>
        <dbReference type="SAM" id="MobiDB-lite"/>
    </source>
</evidence>
<evidence type="ECO:0000313" key="2">
    <source>
        <dbReference type="EMBL" id="QHT93778.1"/>
    </source>
</evidence>
<dbReference type="EMBL" id="MN740210">
    <property type="protein sequence ID" value="QHT93778.1"/>
    <property type="molecule type" value="Genomic_DNA"/>
</dbReference>
<protein>
    <submittedName>
        <fullName evidence="2">Uncharacterized protein</fullName>
    </submittedName>
</protein>
<reference evidence="2" key="1">
    <citation type="journal article" date="2020" name="Nature">
        <title>Giant virus diversity and host interactions through global metagenomics.</title>
        <authorList>
            <person name="Schulz F."/>
            <person name="Roux S."/>
            <person name="Paez-Espino D."/>
            <person name="Jungbluth S."/>
            <person name="Walsh D.A."/>
            <person name="Denef V.J."/>
            <person name="McMahon K.D."/>
            <person name="Konstantinidis K.T."/>
            <person name="Eloe-Fadrosh E.A."/>
            <person name="Kyrpides N.C."/>
            <person name="Woyke T."/>
        </authorList>
    </citation>
    <scope>NUCLEOTIDE SEQUENCE</scope>
    <source>
        <strain evidence="2">GVMAG-M-3300024258-14</strain>
    </source>
</reference>
<proteinExistence type="predicted"/>
<dbReference type="Gene3D" id="1.10.287.1490">
    <property type="match status" value="1"/>
</dbReference>